<name>A0A544VU08_9MYCO</name>
<accession>A0A544VU08</accession>
<dbReference type="EMBL" id="VIFX01000044">
    <property type="protein sequence ID" value="TQR83448.1"/>
    <property type="molecule type" value="Genomic_DNA"/>
</dbReference>
<dbReference type="RefSeq" id="WP_142555021.1">
    <property type="nucleotide sequence ID" value="NZ_VIFX01000044.1"/>
</dbReference>
<sequence>MNYLQRRRARLLINRAQPFADEPLTAVANFTWVGNGMGSQPGESGREDLAGGMPMWTLIGAGATRLFVVETDEADPDRGERLVGSWPLNLMRLDEESLDRMVGPVRLGVHRAIRFTLPGRDPVVLQPFGREVEDLLEAHRAAQPNTRSSDGLAQVSFMTTAPDSGADDAFFVLNYLDGRTTSVPLGEAHDLLAELQDLPGFDNEEFIRAIGVTEEGVSVLWRGRAV</sequence>
<evidence type="ECO:0000313" key="2">
    <source>
        <dbReference type="Proteomes" id="UP000315759"/>
    </source>
</evidence>
<organism evidence="1 2">
    <name type="scientific">Mycolicibacterium hodleri</name>
    <dbReference type="NCBI Taxonomy" id="49897"/>
    <lineage>
        <taxon>Bacteria</taxon>
        <taxon>Bacillati</taxon>
        <taxon>Actinomycetota</taxon>
        <taxon>Actinomycetes</taxon>
        <taxon>Mycobacteriales</taxon>
        <taxon>Mycobacteriaceae</taxon>
        <taxon>Mycolicibacterium</taxon>
    </lineage>
</organism>
<protein>
    <submittedName>
        <fullName evidence="1">Uncharacterized protein</fullName>
    </submittedName>
</protein>
<proteinExistence type="predicted"/>
<evidence type="ECO:0000313" key="1">
    <source>
        <dbReference type="EMBL" id="TQR83448.1"/>
    </source>
</evidence>
<dbReference type="Proteomes" id="UP000315759">
    <property type="component" value="Unassembled WGS sequence"/>
</dbReference>
<comment type="caution">
    <text evidence="1">The sequence shown here is derived from an EMBL/GenBank/DDBJ whole genome shotgun (WGS) entry which is preliminary data.</text>
</comment>
<reference evidence="1 2" key="1">
    <citation type="submission" date="2018-10" db="EMBL/GenBank/DDBJ databases">
        <title>Draft genome of Mycobacterium hodleri strain B.</title>
        <authorList>
            <person name="Amande T.J."/>
            <person name="Mcgenity T.J."/>
        </authorList>
    </citation>
    <scope>NUCLEOTIDE SEQUENCE [LARGE SCALE GENOMIC DNA]</scope>
    <source>
        <strain evidence="1 2">B</strain>
    </source>
</reference>
<gene>
    <name evidence="1" type="ORF">D8S82_26835</name>
</gene>
<keyword evidence="2" id="KW-1185">Reference proteome</keyword>
<dbReference type="AlphaFoldDB" id="A0A544VU08"/>